<reference evidence="3 4" key="1">
    <citation type="journal article" date="2022" name="Allergy">
        <title>Genome assembly and annotation of Periplaneta americana reveal a comprehensive cockroach allergen profile.</title>
        <authorList>
            <person name="Wang L."/>
            <person name="Xiong Q."/>
            <person name="Saelim N."/>
            <person name="Wang L."/>
            <person name="Nong W."/>
            <person name="Wan A.T."/>
            <person name="Shi M."/>
            <person name="Liu X."/>
            <person name="Cao Q."/>
            <person name="Hui J.H.L."/>
            <person name="Sookrung N."/>
            <person name="Leung T.F."/>
            <person name="Tungtrongchitr A."/>
            <person name="Tsui S.K.W."/>
        </authorList>
    </citation>
    <scope>NUCLEOTIDE SEQUENCE [LARGE SCALE GENOMIC DNA]</scope>
    <source>
        <strain evidence="3">PWHHKU_190912</strain>
    </source>
</reference>
<dbReference type="Proteomes" id="UP001148838">
    <property type="component" value="Unassembled WGS sequence"/>
</dbReference>
<evidence type="ECO:0000313" key="4">
    <source>
        <dbReference type="Proteomes" id="UP001148838"/>
    </source>
</evidence>
<feature type="region of interest" description="Disordered" evidence="1">
    <location>
        <begin position="326"/>
        <end position="345"/>
    </location>
</feature>
<keyword evidence="4" id="KW-1185">Reference proteome</keyword>
<organism evidence="3 4">
    <name type="scientific">Periplaneta americana</name>
    <name type="common">American cockroach</name>
    <name type="synonym">Blatta americana</name>
    <dbReference type="NCBI Taxonomy" id="6978"/>
    <lineage>
        <taxon>Eukaryota</taxon>
        <taxon>Metazoa</taxon>
        <taxon>Ecdysozoa</taxon>
        <taxon>Arthropoda</taxon>
        <taxon>Hexapoda</taxon>
        <taxon>Insecta</taxon>
        <taxon>Pterygota</taxon>
        <taxon>Neoptera</taxon>
        <taxon>Polyneoptera</taxon>
        <taxon>Dictyoptera</taxon>
        <taxon>Blattodea</taxon>
        <taxon>Blattoidea</taxon>
        <taxon>Blattidae</taxon>
        <taxon>Blattinae</taxon>
        <taxon>Periplaneta</taxon>
    </lineage>
</organism>
<feature type="domain" description="Reverse transcriptase" evidence="2">
    <location>
        <begin position="393"/>
        <end position="606"/>
    </location>
</feature>
<dbReference type="InterPro" id="IPR000477">
    <property type="entry name" value="RT_dom"/>
</dbReference>
<proteinExistence type="predicted"/>
<comment type="caution">
    <text evidence="3">The sequence shown here is derived from an EMBL/GenBank/DDBJ whole genome shotgun (WGS) entry which is preliminary data.</text>
</comment>
<dbReference type="PROSITE" id="PS50878">
    <property type="entry name" value="RT_POL"/>
    <property type="match status" value="1"/>
</dbReference>
<gene>
    <name evidence="3" type="ORF">ANN_04440</name>
</gene>
<evidence type="ECO:0000256" key="1">
    <source>
        <dbReference type="SAM" id="MobiDB-lite"/>
    </source>
</evidence>
<protein>
    <recommendedName>
        <fullName evidence="2">Reverse transcriptase domain-containing protein</fullName>
    </recommendedName>
</protein>
<sequence>MHISKYLRDLIENNLHDEEPHFTPFSNVDDDDVFEPIPHYNSPFTKNGEIVNRPIPGRPCISTREEDAMLFREVKNHPFRTASQLKIASNFPGSQHTVRRFREHGIRCRRAMKREHLMLEHAVDRLAYATLRQNFDWRNIIFSDEVIVSSSNDGPALVYYKKIVDTDQESNPLSPAEYGGDLAAELLRRHKSFCFCAECRPSHEDSNVDLTARFIVNNHIVRAHPEVHRNIINLSYNDPVPNNEFTNSSSQPVSSTSPTSDSLHDNFDLKYWDIKFNTLACLDVSDNAVFDKCVEKYCYYLKQSVSQSKGPQHPATTYYKKRQARKNNPDGITYKQSNNPKNRNPDNIIITPEEIAFTYKGIKVDTAPGEDGVRMKVIKELHLYKPLSLNATYMLHWGHVPLCLRHPRTILIYKDGDPDIKNWHPITIYSVLRRIIERVLDIKLRSYLDLNLNQRGFMSGPGVSHQHIEQTLNAMPIPPKLKMLITSLLIGNSTTSTINKTTKTAPIMIKQGVAQGAPLSPILFNVAIDFVMKELSESNISGEYGYNISPQLHNLSSLAFADDLVLLCKNKSATQYSTSLTMNSLARIGLEVNPHKSNVSALIPLP</sequence>
<dbReference type="SUPFAM" id="SSF56672">
    <property type="entry name" value="DNA/RNA polymerases"/>
    <property type="match status" value="1"/>
</dbReference>
<accession>A0ABQ8TAL2</accession>
<name>A0ABQ8TAL2_PERAM</name>
<dbReference type="PANTHER" id="PTHR19446">
    <property type="entry name" value="REVERSE TRANSCRIPTASES"/>
    <property type="match status" value="1"/>
</dbReference>
<dbReference type="EMBL" id="JAJSOF020000013">
    <property type="protein sequence ID" value="KAJ4442847.1"/>
    <property type="molecule type" value="Genomic_DNA"/>
</dbReference>
<dbReference type="InterPro" id="IPR043502">
    <property type="entry name" value="DNA/RNA_pol_sf"/>
</dbReference>
<evidence type="ECO:0000259" key="2">
    <source>
        <dbReference type="PROSITE" id="PS50878"/>
    </source>
</evidence>
<dbReference type="Pfam" id="PF00078">
    <property type="entry name" value="RVT_1"/>
    <property type="match status" value="1"/>
</dbReference>
<evidence type="ECO:0000313" key="3">
    <source>
        <dbReference type="EMBL" id="KAJ4442847.1"/>
    </source>
</evidence>